<comment type="caution">
    <text evidence="1">The sequence shown here is derived from an EMBL/GenBank/DDBJ whole genome shotgun (WGS) entry which is preliminary data.</text>
</comment>
<accession>A0ABR6VSU4</accession>
<sequence length="151" mass="17951">MRLFNIFKKPVAIQDDFFENLRFRKMKAEGKSYFVGKGLFKPTGKEIEYFITANEDGPDQKQKEFYNWIQENYSDLVIKFKPLIEDEFRNWKEDFTIKNFDSEFQLVALSIPNQDKKPLIWDLSFDTEHDENHQVTVEFSGHEPQAVLIDG</sequence>
<reference evidence="1 2" key="1">
    <citation type="journal article" date="2019" name="Int. J. Syst. Evol. Microbiol.">
        <title>Rufibacter sediminis sp. nov., isolated from freshwater lake sediment.</title>
        <authorList>
            <person name="Qu J.H."/>
            <person name="Zhang L.J."/>
            <person name="Fu Y.H."/>
            <person name="Li H.F."/>
        </authorList>
    </citation>
    <scope>NUCLEOTIDE SEQUENCE [LARGE SCALE GENOMIC DNA]</scope>
    <source>
        <strain evidence="1 2">H-1</strain>
    </source>
</reference>
<evidence type="ECO:0000313" key="1">
    <source>
        <dbReference type="EMBL" id="MBC3540000.1"/>
    </source>
</evidence>
<dbReference type="RefSeq" id="WP_186636789.1">
    <property type="nucleotide sequence ID" value="NZ_JACOAF010000022.1"/>
</dbReference>
<keyword evidence="2" id="KW-1185">Reference proteome</keyword>
<name>A0ABR6VSU4_9BACT</name>
<evidence type="ECO:0008006" key="3">
    <source>
        <dbReference type="Google" id="ProtNLM"/>
    </source>
</evidence>
<organism evidence="1 2">
    <name type="scientific">Rufibacter sediminis</name>
    <dbReference type="NCBI Taxonomy" id="2762756"/>
    <lineage>
        <taxon>Bacteria</taxon>
        <taxon>Pseudomonadati</taxon>
        <taxon>Bacteroidota</taxon>
        <taxon>Cytophagia</taxon>
        <taxon>Cytophagales</taxon>
        <taxon>Hymenobacteraceae</taxon>
        <taxon>Rufibacter</taxon>
    </lineage>
</organism>
<dbReference type="EMBL" id="JACOAF010000022">
    <property type="protein sequence ID" value="MBC3540000.1"/>
    <property type="molecule type" value="Genomic_DNA"/>
</dbReference>
<gene>
    <name evidence="1" type="ORF">H7U12_09915</name>
</gene>
<proteinExistence type="predicted"/>
<evidence type="ECO:0000313" key="2">
    <source>
        <dbReference type="Proteomes" id="UP000659698"/>
    </source>
</evidence>
<dbReference type="Proteomes" id="UP000659698">
    <property type="component" value="Unassembled WGS sequence"/>
</dbReference>
<protein>
    <recommendedName>
        <fullName evidence="3">DUF2004 domain-containing protein</fullName>
    </recommendedName>
</protein>